<sequence length="187" mass="21046">MFPDCCNVGSNDWNGFKQSSLDSRHPSDESLEQSALIFLSGSRSRQYLNRIERTVQMVHKFVSASKENIQAHTSPSNVVSIVDRLSTTFETNRRLGTSNEFKRSRGRPTAVLAIKITCLAAPITRVNNLNVSQLKRLGLGYPDAEMTPSKKVPSKLSLGWSWEQLKNFLFESFPVLKKSSVWVVPSR</sequence>
<evidence type="ECO:0000313" key="2">
    <source>
        <dbReference type="Proteomes" id="UP000507470"/>
    </source>
</evidence>
<name>A0A6J8C365_MYTCO</name>
<proteinExistence type="predicted"/>
<gene>
    <name evidence="1" type="ORF">MCOR_24663</name>
</gene>
<evidence type="ECO:0000313" key="1">
    <source>
        <dbReference type="EMBL" id="CAC5389504.1"/>
    </source>
</evidence>
<accession>A0A6J8C365</accession>
<dbReference type="Proteomes" id="UP000507470">
    <property type="component" value="Unassembled WGS sequence"/>
</dbReference>
<keyword evidence="2" id="KW-1185">Reference proteome</keyword>
<organism evidence="1 2">
    <name type="scientific">Mytilus coruscus</name>
    <name type="common">Sea mussel</name>
    <dbReference type="NCBI Taxonomy" id="42192"/>
    <lineage>
        <taxon>Eukaryota</taxon>
        <taxon>Metazoa</taxon>
        <taxon>Spiralia</taxon>
        <taxon>Lophotrochozoa</taxon>
        <taxon>Mollusca</taxon>
        <taxon>Bivalvia</taxon>
        <taxon>Autobranchia</taxon>
        <taxon>Pteriomorphia</taxon>
        <taxon>Mytilida</taxon>
        <taxon>Mytiloidea</taxon>
        <taxon>Mytilidae</taxon>
        <taxon>Mytilinae</taxon>
        <taxon>Mytilus</taxon>
    </lineage>
</organism>
<reference evidence="1 2" key="1">
    <citation type="submission" date="2020-06" db="EMBL/GenBank/DDBJ databases">
        <authorList>
            <person name="Li R."/>
            <person name="Bekaert M."/>
        </authorList>
    </citation>
    <scope>NUCLEOTIDE SEQUENCE [LARGE SCALE GENOMIC DNA]</scope>
    <source>
        <strain evidence="2">wild</strain>
    </source>
</reference>
<dbReference type="EMBL" id="CACVKT020004345">
    <property type="protein sequence ID" value="CAC5389504.1"/>
    <property type="molecule type" value="Genomic_DNA"/>
</dbReference>
<dbReference type="AlphaFoldDB" id="A0A6J8C365"/>
<protein>
    <submittedName>
        <fullName evidence="1">Uncharacterized protein</fullName>
    </submittedName>
</protein>